<dbReference type="GO" id="GO:0004045">
    <property type="term" value="F:peptidyl-tRNA hydrolase activity"/>
    <property type="evidence" value="ECO:0007669"/>
    <property type="project" value="UniProtKB-UniRule"/>
</dbReference>
<dbReference type="PROSITE" id="PS01195">
    <property type="entry name" value="PEPT_TRNA_HYDROL_1"/>
    <property type="match status" value="1"/>
</dbReference>
<dbReference type="GO" id="GO:0005737">
    <property type="term" value="C:cytoplasm"/>
    <property type="evidence" value="ECO:0007669"/>
    <property type="project" value="UniProtKB-SubCell"/>
</dbReference>
<dbReference type="CDD" id="cd00462">
    <property type="entry name" value="PTH"/>
    <property type="match status" value="1"/>
</dbReference>
<dbReference type="SUPFAM" id="SSF53178">
    <property type="entry name" value="Peptidyl-tRNA hydrolase-like"/>
    <property type="match status" value="1"/>
</dbReference>
<keyword evidence="7" id="KW-0963">Cytoplasm</keyword>
<evidence type="ECO:0000256" key="1">
    <source>
        <dbReference type="ARBA" id="ARBA00013260"/>
    </source>
</evidence>
<dbReference type="Pfam" id="PF01195">
    <property type="entry name" value="Pept_tRNA_hydro"/>
    <property type="match status" value="1"/>
</dbReference>
<evidence type="ECO:0000256" key="8">
    <source>
        <dbReference type="RuleBase" id="RU000673"/>
    </source>
</evidence>
<evidence type="ECO:0000256" key="9">
    <source>
        <dbReference type="RuleBase" id="RU004320"/>
    </source>
</evidence>
<dbReference type="PANTHER" id="PTHR17224:SF1">
    <property type="entry name" value="PEPTIDYL-TRNA HYDROLASE"/>
    <property type="match status" value="1"/>
</dbReference>
<dbReference type="EMBL" id="CP048620">
    <property type="protein sequence ID" value="QPJ64463.1"/>
    <property type="molecule type" value="Genomic_DNA"/>
</dbReference>
<dbReference type="AlphaFoldDB" id="A0A7T0C0U9"/>
<dbReference type="InterPro" id="IPR018171">
    <property type="entry name" value="Pept_tRNA_hydro_CS"/>
</dbReference>
<dbReference type="PANTHER" id="PTHR17224">
    <property type="entry name" value="PEPTIDYL-TRNA HYDROLASE"/>
    <property type="match status" value="1"/>
</dbReference>
<comment type="subunit">
    <text evidence="7">Monomer.</text>
</comment>
<organism evidence="10 11">
    <name type="scientific">Candidatus Nitrohelix vancouverensis</name>
    <dbReference type="NCBI Taxonomy" id="2705534"/>
    <lineage>
        <taxon>Bacteria</taxon>
        <taxon>Pseudomonadati</taxon>
        <taxon>Nitrospinota/Tectimicrobiota group</taxon>
        <taxon>Nitrospinota</taxon>
        <taxon>Nitrospinia</taxon>
        <taxon>Nitrospinales</taxon>
        <taxon>Nitrospinaceae</taxon>
        <taxon>Candidatus Nitrohelix</taxon>
    </lineage>
</organism>
<dbReference type="FunFam" id="3.40.50.1470:FF:000001">
    <property type="entry name" value="Peptidyl-tRNA hydrolase"/>
    <property type="match status" value="1"/>
</dbReference>
<sequence length="189" mass="20734">MFLVLGLGNPGPQYHFTRHNIGFLAADFIAEKHGLSLKQHDCRALYGAGKVNGIPVLLAKPMTYMNESGLAAKALLNKFNIPLEKLVVLHDEIDLPFGKIKLKQSGGDAGQKGVRSIIQRLAENRFTRIRLGVGRPPHRDDIADYVLSPFEDGETDTLNEVIEQAASKLESALKELDQPSNQTEESSGC</sequence>
<dbReference type="GO" id="GO:0000049">
    <property type="term" value="F:tRNA binding"/>
    <property type="evidence" value="ECO:0007669"/>
    <property type="project" value="UniProtKB-UniRule"/>
</dbReference>
<keyword evidence="2 7" id="KW-0820">tRNA-binding</keyword>
<reference evidence="11" key="1">
    <citation type="submission" date="2020-02" db="EMBL/GenBank/DDBJ databases">
        <title>Genomic and physiological characterization of two novel Nitrospinaceae genera.</title>
        <authorList>
            <person name="Mueller A.J."/>
            <person name="Jung M.-Y."/>
            <person name="Strachan C.R."/>
            <person name="Herbold C.W."/>
            <person name="Kirkegaard R.H."/>
            <person name="Daims H."/>
        </authorList>
    </citation>
    <scope>NUCLEOTIDE SEQUENCE [LARGE SCALE GENOMIC DNA]</scope>
</reference>
<evidence type="ECO:0000256" key="6">
    <source>
        <dbReference type="ARBA" id="ARBA00050038"/>
    </source>
</evidence>
<comment type="function">
    <text evidence="7">Hydrolyzes ribosome-free peptidyl-tRNAs (with 1 or more amino acids incorporated), which drop off the ribosome during protein synthesis, or as a result of ribosome stalling.</text>
</comment>
<comment type="subcellular location">
    <subcellularLocation>
        <location evidence="7">Cytoplasm</location>
    </subcellularLocation>
</comment>
<dbReference type="InterPro" id="IPR036416">
    <property type="entry name" value="Pept_tRNA_hydro_sf"/>
</dbReference>
<feature type="site" description="Discriminates between blocked and unblocked aminoacyl-tRNA" evidence="7">
    <location>
        <position position="9"/>
    </location>
</feature>
<evidence type="ECO:0000256" key="7">
    <source>
        <dbReference type="HAMAP-Rule" id="MF_00083"/>
    </source>
</evidence>
<comment type="function">
    <text evidence="7">Catalyzes the release of premature peptidyl moieties from peptidyl-tRNA molecules trapped in stalled 50S ribosomal subunits, and thus maintains levels of free tRNAs and 50S ribosomes.</text>
</comment>
<protein>
    <recommendedName>
        <fullName evidence="6 7">Peptidyl-tRNA hydrolase</fullName>
        <shortName evidence="7">Pth</shortName>
        <ecNumber evidence="1 7">3.1.1.29</ecNumber>
    </recommendedName>
</protein>
<keyword evidence="4 7" id="KW-0694">RNA-binding</keyword>
<accession>A0A7T0C0U9</accession>
<dbReference type="InterPro" id="IPR001328">
    <property type="entry name" value="Pept_tRNA_hydro"/>
</dbReference>
<feature type="active site" description="Proton acceptor" evidence="7">
    <location>
        <position position="19"/>
    </location>
</feature>
<dbReference type="GO" id="GO:0072344">
    <property type="term" value="P:rescue of stalled ribosome"/>
    <property type="evidence" value="ECO:0007669"/>
    <property type="project" value="UniProtKB-UniRule"/>
</dbReference>
<keyword evidence="3 7" id="KW-0378">Hydrolase</keyword>
<feature type="binding site" evidence="7">
    <location>
        <position position="64"/>
    </location>
    <ligand>
        <name>tRNA</name>
        <dbReference type="ChEBI" id="CHEBI:17843"/>
    </ligand>
</feature>
<comment type="similarity">
    <text evidence="5 7 9">Belongs to the PTH family.</text>
</comment>
<dbReference type="NCBIfam" id="TIGR00447">
    <property type="entry name" value="pth"/>
    <property type="match status" value="1"/>
</dbReference>
<dbReference type="Proteomes" id="UP000594464">
    <property type="component" value="Chromosome"/>
</dbReference>
<comment type="caution">
    <text evidence="7">Lacks conserved residue(s) required for the propagation of feature annotation.</text>
</comment>
<feature type="binding site" evidence="7">
    <location>
        <position position="66"/>
    </location>
    <ligand>
        <name>tRNA</name>
        <dbReference type="ChEBI" id="CHEBI:17843"/>
    </ligand>
</feature>
<gene>
    <name evidence="7" type="primary">pth</name>
    <name evidence="10" type="ORF">G3M78_03245</name>
</gene>
<dbReference type="EC" id="3.1.1.29" evidence="1 7"/>
<evidence type="ECO:0000256" key="3">
    <source>
        <dbReference type="ARBA" id="ARBA00022801"/>
    </source>
</evidence>
<evidence type="ECO:0000313" key="11">
    <source>
        <dbReference type="Proteomes" id="UP000594464"/>
    </source>
</evidence>
<feature type="site" description="Stabilizes the basic form of H active site to accept a proton" evidence="7">
    <location>
        <position position="91"/>
    </location>
</feature>
<dbReference type="HAMAP" id="MF_00083">
    <property type="entry name" value="Pept_tRNA_hydro_bact"/>
    <property type="match status" value="1"/>
</dbReference>
<feature type="binding site" evidence="7">
    <location>
        <position position="14"/>
    </location>
    <ligand>
        <name>tRNA</name>
        <dbReference type="ChEBI" id="CHEBI:17843"/>
    </ligand>
</feature>
<comment type="catalytic activity">
    <reaction evidence="7 8">
        <text>an N-acyl-L-alpha-aminoacyl-tRNA + H2O = an N-acyl-L-amino acid + a tRNA + H(+)</text>
        <dbReference type="Rhea" id="RHEA:54448"/>
        <dbReference type="Rhea" id="RHEA-COMP:10123"/>
        <dbReference type="Rhea" id="RHEA-COMP:13883"/>
        <dbReference type="ChEBI" id="CHEBI:15377"/>
        <dbReference type="ChEBI" id="CHEBI:15378"/>
        <dbReference type="ChEBI" id="CHEBI:59874"/>
        <dbReference type="ChEBI" id="CHEBI:78442"/>
        <dbReference type="ChEBI" id="CHEBI:138191"/>
        <dbReference type="EC" id="3.1.1.29"/>
    </reaction>
</comment>
<dbReference type="Gene3D" id="3.40.50.1470">
    <property type="entry name" value="Peptidyl-tRNA hydrolase"/>
    <property type="match status" value="1"/>
</dbReference>
<evidence type="ECO:0000313" key="10">
    <source>
        <dbReference type="EMBL" id="QPJ64463.1"/>
    </source>
</evidence>
<dbReference type="GO" id="GO:0006515">
    <property type="term" value="P:protein quality control for misfolded or incompletely synthesized proteins"/>
    <property type="evidence" value="ECO:0007669"/>
    <property type="project" value="UniProtKB-UniRule"/>
</dbReference>
<evidence type="ECO:0000256" key="2">
    <source>
        <dbReference type="ARBA" id="ARBA00022555"/>
    </source>
</evidence>
<dbReference type="KEGG" id="nva:G3M78_03245"/>
<name>A0A7T0C0U9_9BACT</name>
<evidence type="ECO:0000256" key="4">
    <source>
        <dbReference type="ARBA" id="ARBA00022884"/>
    </source>
</evidence>
<proteinExistence type="inferred from homology"/>
<evidence type="ECO:0000256" key="5">
    <source>
        <dbReference type="ARBA" id="ARBA00038063"/>
    </source>
</evidence>